<dbReference type="AlphaFoldDB" id="A0ABD1GWE5"/>
<dbReference type="EMBL" id="JBEAFC010000007">
    <property type="protein sequence ID" value="KAL1548479.1"/>
    <property type="molecule type" value="Genomic_DNA"/>
</dbReference>
<gene>
    <name evidence="2" type="ORF">AAHA92_16706</name>
</gene>
<name>A0ABD1GWE5_SALDI</name>
<keyword evidence="3" id="KW-1185">Reference proteome</keyword>
<organism evidence="2 3">
    <name type="scientific">Salvia divinorum</name>
    <name type="common">Maria pastora</name>
    <name type="synonym">Diviner's sage</name>
    <dbReference type="NCBI Taxonomy" id="28513"/>
    <lineage>
        <taxon>Eukaryota</taxon>
        <taxon>Viridiplantae</taxon>
        <taxon>Streptophyta</taxon>
        <taxon>Embryophyta</taxon>
        <taxon>Tracheophyta</taxon>
        <taxon>Spermatophyta</taxon>
        <taxon>Magnoliopsida</taxon>
        <taxon>eudicotyledons</taxon>
        <taxon>Gunneridae</taxon>
        <taxon>Pentapetalae</taxon>
        <taxon>asterids</taxon>
        <taxon>lamiids</taxon>
        <taxon>Lamiales</taxon>
        <taxon>Lamiaceae</taxon>
        <taxon>Nepetoideae</taxon>
        <taxon>Mentheae</taxon>
        <taxon>Salviinae</taxon>
        <taxon>Salvia</taxon>
        <taxon>Salvia subgen. Calosphace</taxon>
    </lineage>
</organism>
<feature type="compositionally biased region" description="Basic and acidic residues" evidence="1">
    <location>
        <begin position="178"/>
        <end position="188"/>
    </location>
</feature>
<dbReference type="Proteomes" id="UP001567538">
    <property type="component" value="Unassembled WGS sequence"/>
</dbReference>
<sequence length="343" mass="40556">MYHEMGVERRRTGFYFYLHISVQFHFKFSGFAGLVWNFKVLTPTTTKTTGSYVVHHRLQDEIQMEVDRHHQNEEQPDFQMTQRVMASTTRRSNVKRILNQGFFVRDEIEEHGQQGNEQPSLEFTQEVENALKILMAPSTLRAITNLNSLSHQASVMASRTWKATTNQSGHNILRDEDQVERDKQHQNEEQPEFLTTQQTKDQQDMDRCVRRAISIDESQYKENMRAYRISREITSTFHRFLNVTSFTWKLTSQKQKDEYYQEFRNAFSRSSDWEHETTRMLSLSVEERSIRKAAERGILVMDCVYDSFHDIHVFKDGRYTYKRAADVDARVLEIAANGVRMQI</sequence>
<feature type="region of interest" description="Disordered" evidence="1">
    <location>
        <begin position="178"/>
        <end position="203"/>
    </location>
</feature>
<evidence type="ECO:0000256" key="1">
    <source>
        <dbReference type="SAM" id="MobiDB-lite"/>
    </source>
</evidence>
<accession>A0ABD1GWE5</accession>
<evidence type="ECO:0000313" key="3">
    <source>
        <dbReference type="Proteomes" id="UP001567538"/>
    </source>
</evidence>
<proteinExistence type="predicted"/>
<evidence type="ECO:0000313" key="2">
    <source>
        <dbReference type="EMBL" id="KAL1548479.1"/>
    </source>
</evidence>
<comment type="caution">
    <text evidence="2">The sequence shown here is derived from an EMBL/GenBank/DDBJ whole genome shotgun (WGS) entry which is preliminary data.</text>
</comment>
<reference evidence="2 3" key="1">
    <citation type="submission" date="2024-06" db="EMBL/GenBank/DDBJ databases">
        <title>A chromosome level genome sequence of Diviner's sage (Salvia divinorum).</title>
        <authorList>
            <person name="Ford S.A."/>
            <person name="Ro D.-K."/>
            <person name="Ness R.W."/>
            <person name="Phillips M.A."/>
        </authorList>
    </citation>
    <scope>NUCLEOTIDE SEQUENCE [LARGE SCALE GENOMIC DNA]</scope>
    <source>
        <strain evidence="2">SAF-2024a</strain>
        <tissue evidence="2">Leaf</tissue>
    </source>
</reference>
<protein>
    <submittedName>
        <fullName evidence="2">Uncharacterized protein</fullName>
    </submittedName>
</protein>